<dbReference type="InterPro" id="IPR041711">
    <property type="entry name" value="Met-tRNA-FMT_N"/>
</dbReference>
<evidence type="ECO:0000313" key="9">
    <source>
        <dbReference type="Proteomes" id="UP000240971"/>
    </source>
</evidence>
<dbReference type="NCBIfam" id="TIGR00460">
    <property type="entry name" value="fmt"/>
    <property type="match status" value="1"/>
</dbReference>
<gene>
    <name evidence="5" type="primary">fmt</name>
    <name evidence="8" type="ORF">CLV51_102600</name>
</gene>
<dbReference type="AlphaFoldDB" id="A0A2P8HNF0"/>
<dbReference type="InterPro" id="IPR002376">
    <property type="entry name" value="Formyl_transf_N"/>
</dbReference>
<evidence type="ECO:0000256" key="2">
    <source>
        <dbReference type="ARBA" id="ARBA00012261"/>
    </source>
</evidence>
<keyword evidence="9" id="KW-1185">Reference proteome</keyword>
<dbReference type="Proteomes" id="UP000240971">
    <property type="component" value="Unassembled WGS sequence"/>
</dbReference>
<evidence type="ECO:0000256" key="1">
    <source>
        <dbReference type="ARBA" id="ARBA00010699"/>
    </source>
</evidence>
<evidence type="ECO:0000259" key="7">
    <source>
        <dbReference type="Pfam" id="PF02911"/>
    </source>
</evidence>
<dbReference type="Gene3D" id="3.40.50.12230">
    <property type="match status" value="1"/>
</dbReference>
<dbReference type="HAMAP" id="MF_00182">
    <property type="entry name" value="Formyl_trans"/>
    <property type="match status" value="1"/>
</dbReference>
<dbReference type="InterPro" id="IPR044135">
    <property type="entry name" value="Met-tRNA-FMT_C"/>
</dbReference>
<accession>A0A2P8HNF0</accession>
<protein>
    <recommendedName>
        <fullName evidence="2 5">Methionyl-tRNA formyltransferase</fullName>
        <ecNumber evidence="2 5">2.1.2.9</ecNumber>
    </recommendedName>
</protein>
<reference evidence="8 9" key="1">
    <citation type="submission" date="2018-03" db="EMBL/GenBank/DDBJ databases">
        <title>Genomic Encyclopedia of Archaeal and Bacterial Type Strains, Phase II (KMG-II): from individual species to whole genera.</title>
        <authorList>
            <person name="Goeker M."/>
        </authorList>
    </citation>
    <scope>NUCLEOTIDE SEQUENCE [LARGE SCALE GENOMIC DNA]</scope>
    <source>
        <strain evidence="8 9">DSM 24859</strain>
    </source>
</reference>
<sequence length="309" mass="34198">MSKDLRIVFMGTPDFAVASLDILVQNGFNIVGVITAPDKPAGRGLQLQESAVKQYAVSKGLNVLQPEKLKNPDFIAELTALKADLQVVVAFRMLPEMVWNMPPEGTINVHASLLPNYRGAAPINWAIINGEKESGVTTFKLQHEIDTGDILFSDKVTIREDETAGELHDDLMQTGAGLLLKTVQAIAAGQVKETPQANIPAAAIKHAPKIFKETCQVNWQQPLDKVYNLVRGLSPYPAAWTVFQGKNLKIYKAHKEHTTPSKAPGDFDTDQKTYVKIATPDGYLFLDEIQLEGKKRMDIEAFLRGYRFL</sequence>
<dbReference type="PANTHER" id="PTHR11138:SF5">
    <property type="entry name" value="METHIONYL-TRNA FORMYLTRANSFERASE, MITOCHONDRIAL"/>
    <property type="match status" value="1"/>
</dbReference>
<dbReference type="SUPFAM" id="SSF50486">
    <property type="entry name" value="FMT C-terminal domain-like"/>
    <property type="match status" value="1"/>
</dbReference>
<dbReference type="InterPro" id="IPR011034">
    <property type="entry name" value="Formyl_transferase-like_C_sf"/>
</dbReference>
<name>A0A2P8HNF0_CHINA</name>
<evidence type="ECO:0000256" key="3">
    <source>
        <dbReference type="ARBA" id="ARBA00022679"/>
    </source>
</evidence>
<dbReference type="Pfam" id="PF02911">
    <property type="entry name" value="Formyl_trans_C"/>
    <property type="match status" value="1"/>
</dbReference>
<dbReference type="SUPFAM" id="SSF53328">
    <property type="entry name" value="Formyltransferase"/>
    <property type="match status" value="1"/>
</dbReference>
<feature type="binding site" evidence="5">
    <location>
        <begin position="112"/>
        <end position="115"/>
    </location>
    <ligand>
        <name>(6S)-5,6,7,8-tetrahydrofolate</name>
        <dbReference type="ChEBI" id="CHEBI:57453"/>
    </ligand>
</feature>
<dbReference type="InterPro" id="IPR005794">
    <property type="entry name" value="Fmt"/>
</dbReference>
<dbReference type="CDD" id="cd08704">
    <property type="entry name" value="Met_tRNA_FMT_C"/>
    <property type="match status" value="1"/>
</dbReference>
<dbReference type="GO" id="GO:0005829">
    <property type="term" value="C:cytosol"/>
    <property type="evidence" value="ECO:0007669"/>
    <property type="project" value="TreeGrafter"/>
</dbReference>
<comment type="similarity">
    <text evidence="1 5">Belongs to the Fmt family.</text>
</comment>
<dbReference type="PANTHER" id="PTHR11138">
    <property type="entry name" value="METHIONYL-TRNA FORMYLTRANSFERASE"/>
    <property type="match status" value="1"/>
</dbReference>
<feature type="domain" description="Formyl transferase C-terminal" evidence="7">
    <location>
        <begin position="209"/>
        <end position="307"/>
    </location>
</feature>
<dbReference type="InterPro" id="IPR036477">
    <property type="entry name" value="Formyl_transf_N_sf"/>
</dbReference>
<feature type="domain" description="Formyl transferase N-terminal" evidence="6">
    <location>
        <begin position="6"/>
        <end position="180"/>
    </location>
</feature>
<keyword evidence="4 5" id="KW-0648">Protein biosynthesis</keyword>
<dbReference type="EC" id="2.1.2.9" evidence="2 5"/>
<dbReference type="InterPro" id="IPR005793">
    <property type="entry name" value="Formyl_trans_C"/>
</dbReference>
<dbReference type="Pfam" id="PF00551">
    <property type="entry name" value="Formyl_trans_N"/>
    <property type="match status" value="1"/>
</dbReference>
<comment type="function">
    <text evidence="5">Attaches a formyl group to the free amino group of methionyl-tRNA(fMet). The formyl group appears to play a dual role in the initiator identity of N-formylmethionyl-tRNA by promoting its recognition by IF2 and preventing the misappropriation of this tRNA by the elongation apparatus.</text>
</comment>
<dbReference type="EMBL" id="PYAW01000002">
    <property type="protein sequence ID" value="PSL47743.1"/>
    <property type="molecule type" value="Genomic_DNA"/>
</dbReference>
<evidence type="ECO:0000259" key="6">
    <source>
        <dbReference type="Pfam" id="PF00551"/>
    </source>
</evidence>
<dbReference type="RefSeq" id="WP_245898682.1">
    <property type="nucleotide sequence ID" value="NZ_PYAW01000002.1"/>
</dbReference>
<dbReference type="CDD" id="cd08646">
    <property type="entry name" value="FMT_core_Met-tRNA-FMT_N"/>
    <property type="match status" value="1"/>
</dbReference>
<evidence type="ECO:0000313" key="8">
    <source>
        <dbReference type="EMBL" id="PSL47743.1"/>
    </source>
</evidence>
<proteinExistence type="inferred from homology"/>
<comment type="catalytic activity">
    <reaction evidence="5">
        <text>L-methionyl-tRNA(fMet) + (6R)-10-formyltetrahydrofolate = N-formyl-L-methionyl-tRNA(fMet) + (6S)-5,6,7,8-tetrahydrofolate + H(+)</text>
        <dbReference type="Rhea" id="RHEA:24380"/>
        <dbReference type="Rhea" id="RHEA-COMP:9952"/>
        <dbReference type="Rhea" id="RHEA-COMP:9953"/>
        <dbReference type="ChEBI" id="CHEBI:15378"/>
        <dbReference type="ChEBI" id="CHEBI:57453"/>
        <dbReference type="ChEBI" id="CHEBI:78530"/>
        <dbReference type="ChEBI" id="CHEBI:78844"/>
        <dbReference type="ChEBI" id="CHEBI:195366"/>
        <dbReference type="EC" id="2.1.2.9"/>
    </reaction>
</comment>
<organism evidence="8 9">
    <name type="scientific">Chitinophaga niastensis</name>
    <dbReference type="NCBI Taxonomy" id="536980"/>
    <lineage>
        <taxon>Bacteria</taxon>
        <taxon>Pseudomonadati</taxon>
        <taxon>Bacteroidota</taxon>
        <taxon>Chitinophagia</taxon>
        <taxon>Chitinophagales</taxon>
        <taxon>Chitinophagaceae</taxon>
        <taxon>Chitinophaga</taxon>
    </lineage>
</organism>
<comment type="caution">
    <text evidence="8">The sequence shown here is derived from an EMBL/GenBank/DDBJ whole genome shotgun (WGS) entry which is preliminary data.</text>
</comment>
<evidence type="ECO:0000256" key="4">
    <source>
        <dbReference type="ARBA" id="ARBA00022917"/>
    </source>
</evidence>
<dbReference type="GO" id="GO:0004479">
    <property type="term" value="F:methionyl-tRNA formyltransferase activity"/>
    <property type="evidence" value="ECO:0007669"/>
    <property type="project" value="UniProtKB-UniRule"/>
</dbReference>
<keyword evidence="3 5" id="KW-0808">Transferase</keyword>
<evidence type="ECO:0000256" key="5">
    <source>
        <dbReference type="HAMAP-Rule" id="MF_00182"/>
    </source>
</evidence>